<organism evidence="9 10">
    <name type="scientific">Alkalicoccobacillus porphyridii</name>
    <dbReference type="NCBI Taxonomy" id="2597270"/>
    <lineage>
        <taxon>Bacteria</taxon>
        <taxon>Bacillati</taxon>
        <taxon>Bacillota</taxon>
        <taxon>Bacilli</taxon>
        <taxon>Bacillales</taxon>
        <taxon>Bacillaceae</taxon>
        <taxon>Alkalicoccobacillus</taxon>
    </lineage>
</organism>
<keyword evidence="4 7" id="KW-0812">Transmembrane</keyword>
<dbReference type="Gene3D" id="1.10.3720.10">
    <property type="entry name" value="MetI-like"/>
    <property type="match status" value="1"/>
</dbReference>
<dbReference type="GO" id="GO:0005886">
    <property type="term" value="C:plasma membrane"/>
    <property type="evidence" value="ECO:0007669"/>
    <property type="project" value="UniProtKB-SubCell"/>
</dbReference>
<dbReference type="CDD" id="cd06261">
    <property type="entry name" value="TM_PBP2"/>
    <property type="match status" value="1"/>
</dbReference>
<evidence type="ECO:0000313" key="10">
    <source>
        <dbReference type="Proteomes" id="UP000318521"/>
    </source>
</evidence>
<evidence type="ECO:0000259" key="8">
    <source>
        <dbReference type="PROSITE" id="PS50928"/>
    </source>
</evidence>
<dbReference type="OrthoDB" id="9773683at2"/>
<feature type="domain" description="ABC transmembrane type-1" evidence="8">
    <location>
        <begin position="95"/>
        <end position="300"/>
    </location>
</feature>
<evidence type="ECO:0000256" key="7">
    <source>
        <dbReference type="RuleBase" id="RU363032"/>
    </source>
</evidence>
<evidence type="ECO:0000256" key="5">
    <source>
        <dbReference type="ARBA" id="ARBA00022989"/>
    </source>
</evidence>
<gene>
    <name evidence="9" type="ORF">FN960_14820</name>
</gene>
<name>A0A553ZWM1_9BACI</name>
<keyword evidence="3" id="KW-1003">Cell membrane</keyword>
<feature type="transmembrane region" description="Helical" evidence="7">
    <location>
        <begin position="250"/>
        <end position="275"/>
    </location>
</feature>
<dbReference type="Pfam" id="PF00528">
    <property type="entry name" value="BPD_transp_1"/>
    <property type="match status" value="1"/>
</dbReference>
<protein>
    <submittedName>
        <fullName evidence="9">ABC transporter permease</fullName>
    </submittedName>
</protein>
<keyword evidence="10" id="KW-1185">Reference proteome</keyword>
<proteinExistence type="inferred from homology"/>
<evidence type="ECO:0000256" key="4">
    <source>
        <dbReference type="ARBA" id="ARBA00022692"/>
    </source>
</evidence>
<dbReference type="RefSeq" id="WP_143849577.1">
    <property type="nucleotide sequence ID" value="NZ_VLXZ01000009.1"/>
</dbReference>
<evidence type="ECO:0000256" key="6">
    <source>
        <dbReference type="ARBA" id="ARBA00023136"/>
    </source>
</evidence>
<comment type="caution">
    <text evidence="9">The sequence shown here is derived from an EMBL/GenBank/DDBJ whole genome shotgun (WGS) entry which is preliminary data.</text>
</comment>
<keyword evidence="2 7" id="KW-0813">Transport</keyword>
<dbReference type="EMBL" id="VLXZ01000009">
    <property type="protein sequence ID" value="TSB45755.1"/>
    <property type="molecule type" value="Genomic_DNA"/>
</dbReference>
<dbReference type="Pfam" id="PF19300">
    <property type="entry name" value="BPD_transp_1_N"/>
    <property type="match status" value="1"/>
</dbReference>
<dbReference type="InterPro" id="IPR000515">
    <property type="entry name" value="MetI-like"/>
</dbReference>
<comment type="similarity">
    <text evidence="7">Belongs to the binding-protein-dependent transport system permease family.</text>
</comment>
<keyword evidence="5 7" id="KW-1133">Transmembrane helix</keyword>
<sequence length="318" mass="34721">MLQFILRRFGLMILLLFLVSIIIFSIVNVLPGDPALLILGEEASEESLQALREGMGLNEPLVVQYINWLVNAIQGDFGQSVRDQTPVTDILIEKIPITLQLTVFSFFIALLIALPAGVISAVRKGSILDYSSTLFALSGVSLPPFWLGILLIYIFSITLGWFPPSGYIPFNESPIQSMALMVLPAITIGIRLSAELTRMLRSSLLEVLQSDFIRTGYAKGLMERGVVFGHGLRNAILPVITVSGLQMSTFLGGAVITETIFAVPGLGQLVINSILMRDFPVVQAAVLFMAFAVIVVNFVVDLMYSFLDPRINVQGGKS</sequence>
<dbReference type="PANTHER" id="PTHR43163">
    <property type="entry name" value="DIPEPTIDE TRANSPORT SYSTEM PERMEASE PROTEIN DPPB-RELATED"/>
    <property type="match status" value="1"/>
</dbReference>
<dbReference type="AlphaFoldDB" id="A0A553ZWM1"/>
<dbReference type="SUPFAM" id="SSF161098">
    <property type="entry name" value="MetI-like"/>
    <property type="match status" value="1"/>
</dbReference>
<feature type="transmembrane region" description="Helical" evidence="7">
    <location>
        <begin position="175"/>
        <end position="194"/>
    </location>
</feature>
<comment type="subcellular location">
    <subcellularLocation>
        <location evidence="1 7">Cell membrane</location>
        <topology evidence="1 7">Multi-pass membrane protein</topology>
    </subcellularLocation>
</comment>
<dbReference type="PROSITE" id="PS50928">
    <property type="entry name" value="ABC_TM1"/>
    <property type="match status" value="1"/>
</dbReference>
<dbReference type="InterPro" id="IPR045621">
    <property type="entry name" value="BPD_transp_1_N"/>
</dbReference>
<dbReference type="Proteomes" id="UP000318521">
    <property type="component" value="Unassembled WGS sequence"/>
</dbReference>
<dbReference type="PANTHER" id="PTHR43163:SF6">
    <property type="entry name" value="DIPEPTIDE TRANSPORT SYSTEM PERMEASE PROTEIN DPPB-RELATED"/>
    <property type="match status" value="1"/>
</dbReference>
<dbReference type="InterPro" id="IPR035906">
    <property type="entry name" value="MetI-like_sf"/>
</dbReference>
<accession>A0A553ZWM1</accession>
<feature type="transmembrane region" description="Helical" evidence="7">
    <location>
        <begin position="134"/>
        <end position="155"/>
    </location>
</feature>
<dbReference type="GO" id="GO:0071916">
    <property type="term" value="F:dipeptide transmembrane transporter activity"/>
    <property type="evidence" value="ECO:0007669"/>
    <property type="project" value="TreeGrafter"/>
</dbReference>
<evidence type="ECO:0000256" key="2">
    <source>
        <dbReference type="ARBA" id="ARBA00022448"/>
    </source>
</evidence>
<feature type="transmembrane region" description="Helical" evidence="7">
    <location>
        <begin position="281"/>
        <end position="300"/>
    </location>
</feature>
<keyword evidence="6 7" id="KW-0472">Membrane</keyword>
<evidence type="ECO:0000256" key="1">
    <source>
        <dbReference type="ARBA" id="ARBA00004651"/>
    </source>
</evidence>
<feature type="transmembrane region" description="Helical" evidence="7">
    <location>
        <begin position="9"/>
        <end position="30"/>
    </location>
</feature>
<evidence type="ECO:0000256" key="3">
    <source>
        <dbReference type="ARBA" id="ARBA00022475"/>
    </source>
</evidence>
<evidence type="ECO:0000313" key="9">
    <source>
        <dbReference type="EMBL" id="TSB45755.1"/>
    </source>
</evidence>
<feature type="transmembrane region" description="Helical" evidence="7">
    <location>
        <begin position="101"/>
        <end position="122"/>
    </location>
</feature>
<reference evidence="9 10" key="1">
    <citation type="submission" date="2019-07" db="EMBL/GenBank/DDBJ databases">
        <authorList>
            <person name="Park Y.J."/>
            <person name="Jeong S.E."/>
            <person name="Jung H.S."/>
        </authorList>
    </citation>
    <scope>NUCLEOTIDE SEQUENCE [LARGE SCALE GENOMIC DNA]</scope>
    <source>
        <strain evidence="10">P16(2019)</strain>
    </source>
</reference>